<dbReference type="SMART" id="SM01149">
    <property type="entry name" value="DUF1237"/>
    <property type="match status" value="1"/>
</dbReference>
<dbReference type="InterPro" id="IPR008313">
    <property type="entry name" value="GH125"/>
</dbReference>
<proteinExistence type="predicted"/>
<dbReference type="InterPro" id="IPR012341">
    <property type="entry name" value="6hp_glycosidase-like_sf"/>
</dbReference>
<accession>A0A5J4P6T7</accession>
<dbReference type="EMBL" id="SNRY01010978">
    <property type="protein sequence ID" value="KAA6305096.1"/>
    <property type="molecule type" value="Genomic_DNA"/>
</dbReference>
<organism evidence="1">
    <name type="scientific">termite gut metagenome</name>
    <dbReference type="NCBI Taxonomy" id="433724"/>
    <lineage>
        <taxon>unclassified sequences</taxon>
        <taxon>metagenomes</taxon>
        <taxon>organismal metagenomes</taxon>
    </lineage>
</organism>
<feature type="non-terminal residue" evidence="1">
    <location>
        <position position="148"/>
    </location>
</feature>
<gene>
    <name evidence="1" type="ORF">EZS27_043253</name>
</gene>
<comment type="caution">
    <text evidence="1">The sequence shown here is derived from an EMBL/GenBank/DDBJ whole genome shotgun (WGS) entry which is preliminary data.</text>
</comment>
<name>A0A5J4P6T7_9ZZZZ</name>
<sequence>MFENCFPNTLDTTVYYRLIDGKPDTFVYTGDIHAMWLRDSGAQVWPYVPLANNDPELKKMLAGVILRQFKCIILDPYANAFNDEAVGSEWMNDLTTMIPELHERKWEIDSLCYPIRLAYQYWKLTGDASVFGEEWVQAIEMVLRTFKE</sequence>
<dbReference type="Pfam" id="PF06824">
    <property type="entry name" value="Glyco_hydro_125"/>
    <property type="match status" value="1"/>
</dbReference>
<dbReference type="PANTHER" id="PTHR31047">
    <property type="entry name" value="MEIOTICALLY UP-REGULATED GENE 157 PROTEIN"/>
    <property type="match status" value="1"/>
</dbReference>
<reference evidence="1" key="1">
    <citation type="submission" date="2019-03" db="EMBL/GenBank/DDBJ databases">
        <title>Single cell metagenomics reveals metabolic interactions within the superorganism composed of flagellate Streblomastix strix and complex community of Bacteroidetes bacteria on its surface.</title>
        <authorList>
            <person name="Treitli S.C."/>
            <person name="Kolisko M."/>
            <person name="Husnik F."/>
            <person name="Keeling P."/>
            <person name="Hampl V."/>
        </authorList>
    </citation>
    <scope>NUCLEOTIDE SEQUENCE</scope>
    <source>
        <strain evidence="1">STM</strain>
    </source>
</reference>
<dbReference type="AlphaFoldDB" id="A0A5J4P6T7"/>
<evidence type="ECO:0000313" key="1">
    <source>
        <dbReference type="EMBL" id="KAA6305096.1"/>
    </source>
</evidence>
<dbReference type="InterPro" id="IPR008928">
    <property type="entry name" value="6-hairpin_glycosidase_sf"/>
</dbReference>
<dbReference type="Gene3D" id="1.50.10.10">
    <property type="match status" value="1"/>
</dbReference>
<dbReference type="PANTHER" id="PTHR31047:SF0">
    <property type="entry name" value="MEIOTICALLY UP-REGULATED GENE 157 PROTEIN"/>
    <property type="match status" value="1"/>
</dbReference>
<protein>
    <submittedName>
        <fullName evidence="1">Uncharacterized protein</fullName>
    </submittedName>
</protein>
<dbReference type="SUPFAM" id="SSF48208">
    <property type="entry name" value="Six-hairpin glycosidases"/>
    <property type="match status" value="1"/>
</dbReference>
<dbReference type="GO" id="GO:0005975">
    <property type="term" value="P:carbohydrate metabolic process"/>
    <property type="evidence" value="ECO:0007669"/>
    <property type="project" value="InterPro"/>
</dbReference>